<evidence type="ECO:0000313" key="1">
    <source>
        <dbReference type="EMBL" id="NYI10164.1"/>
    </source>
</evidence>
<accession>A0A7Z0C4I8</accession>
<name>A0A7Z0C4I8_9ACTN</name>
<keyword evidence="2" id="KW-1185">Reference proteome</keyword>
<dbReference type="EMBL" id="JACBZI010000001">
    <property type="protein sequence ID" value="NYI10164.1"/>
    <property type="molecule type" value="Genomic_DNA"/>
</dbReference>
<gene>
    <name evidence="1" type="ORF">BKA05_001679</name>
</gene>
<reference evidence="1 2" key="1">
    <citation type="submission" date="2020-07" db="EMBL/GenBank/DDBJ databases">
        <title>Sequencing the genomes of 1000 actinobacteria strains.</title>
        <authorList>
            <person name="Klenk H.-P."/>
        </authorList>
    </citation>
    <scope>NUCLEOTIDE SEQUENCE [LARGE SCALE GENOMIC DNA]</scope>
    <source>
        <strain evidence="1 2">DSM 18248</strain>
    </source>
</reference>
<dbReference type="Proteomes" id="UP000537326">
    <property type="component" value="Unassembled WGS sequence"/>
</dbReference>
<evidence type="ECO:0000313" key="2">
    <source>
        <dbReference type="Proteomes" id="UP000537326"/>
    </source>
</evidence>
<proteinExistence type="predicted"/>
<sequence>MSDTLTIPSASAAALAAIVLGITARQFNGEPDLTKSGVQKYSVRAVLDGGNGDVVTVTVPMVEVPSFTFGQQVVFTGLRIGSTPKGLWLSAAAVEPKQATR</sequence>
<protein>
    <submittedName>
        <fullName evidence="1">Uncharacterized protein</fullName>
    </submittedName>
</protein>
<comment type="caution">
    <text evidence="1">The sequence shown here is derived from an EMBL/GenBank/DDBJ whole genome shotgun (WGS) entry which is preliminary data.</text>
</comment>
<dbReference type="AlphaFoldDB" id="A0A7Z0C4I8"/>
<organism evidence="1 2">
    <name type="scientific">Nocardioides marinus</name>
    <dbReference type="NCBI Taxonomy" id="374514"/>
    <lineage>
        <taxon>Bacteria</taxon>
        <taxon>Bacillati</taxon>
        <taxon>Actinomycetota</taxon>
        <taxon>Actinomycetes</taxon>
        <taxon>Propionibacteriales</taxon>
        <taxon>Nocardioidaceae</taxon>
        <taxon>Nocardioides</taxon>
    </lineage>
</organism>
<dbReference type="RefSeq" id="WP_179531044.1">
    <property type="nucleotide sequence ID" value="NZ_BAAAPP010000015.1"/>
</dbReference>